<dbReference type="Proteomes" id="UP001589755">
    <property type="component" value="Unassembled WGS sequence"/>
</dbReference>
<evidence type="ECO:0000313" key="9">
    <source>
        <dbReference type="Proteomes" id="UP001589755"/>
    </source>
</evidence>
<feature type="transmembrane region" description="Helical" evidence="6">
    <location>
        <begin position="106"/>
        <end position="133"/>
    </location>
</feature>
<evidence type="ECO:0000313" key="8">
    <source>
        <dbReference type="EMBL" id="MFC0208805.1"/>
    </source>
</evidence>
<feature type="transmembrane region" description="Helical" evidence="6">
    <location>
        <begin position="154"/>
        <end position="176"/>
    </location>
</feature>
<evidence type="ECO:0000256" key="5">
    <source>
        <dbReference type="ARBA" id="ARBA00023136"/>
    </source>
</evidence>
<feature type="transmembrane region" description="Helical" evidence="6">
    <location>
        <begin position="188"/>
        <end position="208"/>
    </location>
</feature>
<evidence type="ECO:0000256" key="2">
    <source>
        <dbReference type="ARBA" id="ARBA00022475"/>
    </source>
</evidence>
<dbReference type="Pfam" id="PF09678">
    <property type="entry name" value="Caa3_CtaG"/>
    <property type="match status" value="1"/>
</dbReference>
<evidence type="ECO:0000256" key="4">
    <source>
        <dbReference type="ARBA" id="ARBA00022989"/>
    </source>
</evidence>
<evidence type="ECO:0000256" key="1">
    <source>
        <dbReference type="ARBA" id="ARBA00004651"/>
    </source>
</evidence>
<keyword evidence="7" id="KW-0732">Signal</keyword>
<gene>
    <name evidence="8" type="ORF">ACFFJ2_10390</name>
</gene>
<feature type="chain" id="PRO_5046005044" evidence="7">
    <location>
        <begin position="22"/>
        <end position="311"/>
    </location>
</feature>
<keyword evidence="2" id="KW-1003">Cell membrane</keyword>
<comment type="subcellular location">
    <subcellularLocation>
        <location evidence="1">Cell membrane</location>
        <topology evidence="1">Multi-pass membrane protein</topology>
    </subcellularLocation>
</comment>
<keyword evidence="9" id="KW-1185">Reference proteome</keyword>
<keyword evidence="4 6" id="KW-1133">Transmembrane helix</keyword>
<feature type="transmembrane region" description="Helical" evidence="6">
    <location>
        <begin position="265"/>
        <end position="290"/>
    </location>
</feature>
<comment type="caution">
    <text evidence="8">The sequence shown here is derived from an EMBL/GenBank/DDBJ whole genome shotgun (WGS) entry which is preliminary data.</text>
</comment>
<proteinExistence type="predicted"/>
<evidence type="ECO:0000256" key="3">
    <source>
        <dbReference type="ARBA" id="ARBA00022692"/>
    </source>
</evidence>
<feature type="signal peptide" evidence="7">
    <location>
        <begin position="1"/>
        <end position="21"/>
    </location>
</feature>
<name>A0ABV6D848_9HYPH</name>
<organism evidence="8 9">
    <name type="scientific">Chelativorans intermedius</name>
    <dbReference type="NCBI Taxonomy" id="515947"/>
    <lineage>
        <taxon>Bacteria</taxon>
        <taxon>Pseudomonadati</taxon>
        <taxon>Pseudomonadota</taxon>
        <taxon>Alphaproteobacteria</taxon>
        <taxon>Hyphomicrobiales</taxon>
        <taxon>Phyllobacteriaceae</taxon>
        <taxon>Chelativorans</taxon>
    </lineage>
</organism>
<sequence length="311" mass="33442">MVFVFGNATLAAVLATVPAAAHVDGTPPGPHDFWTMWSLDPLVVLPLIVAAALYSLGLVRRWSGSGLGRGVPKRRAAAFAGGVLALVAALVWPLDAMGESLLAAHMAQHVVLMNLAAPLLAVSNPGPTIVYALPRSWRRRLAMAVAWRPVRTTWRFLAGVFIATMLQQVALWIWHTPGAIAAALHDDFVHVLMHGSLLAVAFLFWIAVSYPRDLGYGWSILALLVTAKLCGFLGVLMIFAPQPLYPAYADRSEPWGISAVEDQQLAGLVMMPSAGAVYLIAATVLAIAWLGRIAQQASNRPAFESRPAEFR</sequence>
<feature type="transmembrane region" description="Helical" evidence="6">
    <location>
        <begin position="43"/>
        <end position="63"/>
    </location>
</feature>
<protein>
    <submittedName>
        <fullName evidence="8">Cytochrome c oxidase assembly protein</fullName>
    </submittedName>
</protein>
<dbReference type="InterPro" id="IPR019108">
    <property type="entry name" value="Caa3_assmbl_CtaG-rel"/>
</dbReference>
<dbReference type="EMBL" id="JBHLXD010000014">
    <property type="protein sequence ID" value="MFC0208805.1"/>
    <property type="molecule type" value="Genomic_DNA"/>
</dbReference>
<feature type="transmembrane region" description="Helical" evidence="6">
    <location>
        <begin position="220"/>
        <end position="245"/>
    </location>
</feature>
<dbReference type="RefSeq" id="WP_261522093.1">
    <property type="nucleotide sequence ID" value="NZ_JAODNW010000022.1"/>
</dbReference>
<reference evidence="8 9" key="1">
    <citation type="submission" date="2024-09" db="EMBL/GenBank/DDBJ databases">
        <authorList>
            <person name="Sun Q."/>
            <person name="Mori K."/>
        </authorList>
    </citation>
    <scope>NUCLEOTIDE SEQUENCE [LARGE SCALE GENOMIC DNA]</scope>
    <source>
        <strain evidence="8 9">CCM 8543</strain>
    </source>
</reference>
<evidence type="ECO:0000256" key="6">
    <source>
        <dbReference type="SAM" id="Phobius"/>
    </source>
</evidence>
<feature type="transmembrane region" description="Helical" evidence="6">
    <location>
        <begin position="75"/>
        <end position="94"/>
    </location>
</feature>
<accession>A0ABV6D848</accession>
<keyword evidence="3 6" id="KW-0812">Transmembrane</keyword>
<keyword evidence="5 6" id="KW-0472">Membrane</keyword>
<evidence type="ECO:0000256" key="7">
    <source>
        <dbReference type="SAM" id="SignalP"/>
    </source>
</evidence>